<keyword evidence="6" id="KW-0406">Ion transport</keyword>
<evidence type="ECO:0000256" key="3">
    <source>
        <dbReference type="ARBA" id="ARBA00022989"/>
    </source>
</evidence>
<comment type="subcellular location">
    <subcellularLocation>
        <location evidence="6">Cell membrane</location>
        <topology evidence="6">Multi-pass membrane protein</topology>
    </subcellularLocation>
    <subcellularLocation>
        <location evidence="1">Membrane</location>
    </subcellularLocation>
</comment>
<feature type="compositionally biased region" description="Basic and acidic residues" evidence="7">
    <location>
        <begin position="552"/>
        <end position="579"/>
    </location>
</feature>
<dbReference type="InterPro" id="IPR000615">
    <property type="entry name" value="Bestrophin"/>
</dbReference>
<keyword evidence="6" id="KW-1003">Cell membrane</keyword>
<feature type="compositionally biased region" description="Low complexity" evidence="7">
    <location>
        <begin position="414"/>
        <end position="423"/>
    </location>
</feature>
<feature type="region of interest" description="Disordered" evidence="7">
    <location>
        <begin position="552"/>
        <end position="609"/>
    </location>
</feature>
<comment type="similarity">
    <text evidence="5 6">Belongs to the anion channel-forming bestrophin (TC 1.A.46) family. Calcium-sensitive chloride channel subfamily.</text>
</comment>
<keyword evidence="6" id="KW-0813">Transport</keyword>
<evidence type="ECO:0000313" key="8">
    <source>
        <dbReference type="EMBL" id="KAK5979268.1"/>
    </source>
</evidence>
<evidence type="ECO:0000256" key="2">
    <source>
        <dbReference type="ARBA" id="ARBA00022692"/>
    </source>
</evidence>
<name>A0AAN8G8S2_TRICO</name>
<dbReference type="EMBL" id="WIXE01008497">
    <property type="protein sequence ID" value="KAK5979268.1"/>
    <property type="molecule type" value="Genomic_DNA"/>
</dbReference>
<comment type="function">
    <text evidence="6">Forms chloride channels.</text>
</comment>
<evidence type="ECO:0000256" key="6">
    <source>
        <dbReference type="RuleBase" id="RU363126"/>
    </source>
</evidence>
<accession>A0AAN8G8S2</accession>
<feature type="compositionally biased region" description="Basic and acidic residues" evidence="7">
    <location>
        <begin position="593"/>
        <end position="609"/>
    </location>
</feature>
<keyword evidence="2 6" id="KW-0812">Transmembrane</keyword>
<reference evidence="8 9" key="1">
    <citation type="submission" date="2019-10" db="EMBL/GenBank/DDBJ databases">
        <title>Assembly and Annotation for the nematode Trichostrongylus colubriformis.</title>
        <authorList>
            <person name="Martin J."/>
        </authorList>
    </citation>
    <scope>NUCLEOTIDE SEQUENCE [LARGE SCALE GENOMIC DNA]</scope>
    <source>
        <strain evidence="8">G859</strain>
        <tissue evidence="8">Whole worm</tissue>
    </source>
</reference>
<keyword evidence="9" id="KW-1185">Reference proteome</keyword>
<evidence type="ECO:0000256" key="1">
    <source>
        <dbReference type="ARBA" id="ARBA00004370"/>
    </source>
</evidence>
<feature type="region of interest" description="Disordered" evidence="7">
    <location>
        <begin position="446"/>
        <end position="512"/>
    </location>
</feature>
<dbReference type="InterPro" id="IPR021134">
    <property type="entry name" value="Bestrophin-like"/>
</dbReference>
<comment type="caution">
    <text evidence="8">The sequence shown here is derived from an EMBL/GenBank/DDBJ whole genome shotgun (WGS) entry which is preliminary data.</text>
</comment>
<feature type="transmembrane region" description="Helical" evidence="6">
    <location>
        <begin position="32"/>
        <end position="53"/>
    </location>
</feature>
<dbReference type="AlphaFoldDB" id="A0AAN8G8S2"/>
<keyword evidence="6" id="KW-0869">Chloride channel</keyword>
<gene>
    <name evidence="8" type="ORF">GCK32_000655</name>
</gene>
<sequence length="609" mass="70123">MTVTYSLDVANSSFFCLYRLLFRWKGSIWKSIWAELLVWLVLYGLLSTLYRVVLTKQQREVFEDLCVFFDTYSSFIPITFMLGFYVSAVFTRWWQIFDNIGWIDTPALWIAQYVLGKSERARLLRRTLIRYLVLTQAIVFRDVSAGVRKRFPTMNHLVTSGLMTEKELDDFNSIVTTYPKYWVPMNWVFRLIRIAREEKNIPGEVVYVDLMEKIRQYRVQILSLTLYDWVPVPLVYTQVVHLAVRCYFMVALLGRQYLLPDPIRERNIDSAKTIDLYVPIMSILQFIFFVGWMKVAEVLLNPLGEDDDDFECNYILDRNLQVGLNVVDKAYDTYPEMVRDNFWEDSLPEPLYTAESAQRTINPQVGSCVEMSTNEEPFMIHPRRRTVSRASHWDGEVEDDDIVPVIGSDKLKDNGSSSNGNSNPLSQSYMSQGRRISQMFKRMQGGPRFSVTNSFRPPWKTQKVSDTNVERQTSADAKSNRSSSSSLDRFDESFHNKVNPPGLHSHTGISKFSRSVPHGLKMAVENAGPKSPRSPPPEGVAWFVDELAVIKEEGPDKRRSLDGDSTKSSRSDSVSKVEKYTVQPSLDVLPSAEEEKKIESSCSDREKNT</sequence>
<dbReference type="PANTHER" id="PTHR10736">
    <property type="entry name" value="BESTROPHIN"/>
    <property type="match status" value="1"/>
</dbReference>
<feature type="compositionally biased region" description="Low complexity" evidence="7">
    <location>
        <begin position="474"/>
        <end position="487"/>
    </location>
</feature>
<dbReference type="PANTHER" id="PTHR10736:SF33">
    <property type="entry name" value="BESTROPHIN HOMOLOG"/>
    <property type="match status" value="1"/>
</dbReference>
<protein>
    <recommendedName>
        <fullName evidence="6">Bestrophin homolog</fullName>
    </recommendedName>
</protein>
<proteinExistence type="inferred from homology"/>
<keyword evidence="4 6" id="KW-0472">Membrane</keyword>
<dbReference type="GO" id="GO:0034707">
    <property type="term" value="C:chloride channel complex"/>
    <property type="evidence" value="ECO:0007669"/>
    <property type="project" value="UniProtKB-KW"/>
</dbReference>
<dbReference type="GO" id="GO:0005886">
    <property type="term" value="C:plasma membrane"/>
    <property type="evidence" value="ECO:0007669"/>
    <property type="project" value="UniProtKB-SubCell"/>
</dbReference>
<evidence type="ECO:0000256" key="5">
    <source>
        <dbReference type="ARBA" id="ARBA00034769"/>
    </source>
</evidence>
<evidence type="ECO:0000256" key="4">
    <source>
        <dbReference type="ARBA" id="ARBA00023136"/>
    </source>
</evidence>
<evidence type="ECO:0000313" key="9">
    <source>
        <dbReference type="Proteomes" id="UP001331761"/>
    </source>
</evidence>
<organism evidence="8 9">
    <name type="scientific">Trichostrongylus colubriformis</name>
    <name type="common">Black scour worm</name>
    <dbReference type="NCBI Taxonomy" id="6319"/>
    <lineage>
        <taxon>Eukaryota</taxon>
        <taxon>Metazoa</taxon>
        <taxon>Ecdysozoa</taxon>
        <taxon>Nematoda</taxon>
        <taxon>Chromadorea</taxon>
        <taxon>Rhabditida</taxon>
        <taxon>Rhabditina</taxon>
        <taxon>Rhabditomorpha</taxon>
        <taxon>Strongyloidea</taxon>
        <taxon>Trichostrongylidae</taxon>
        <taxon>Trichostrongylus</taxon>
    </lineage>
</organism>
<dbReference type="Pfam" id="PF01062">
    <property type="entry name" value="Bestrophin"/>
    <property type="match status" value="1"/>
</dbReference>
<keyword evidence="6" id="KW-0407">Ion channel</keyword>
<dbReference type="Proteomes" id="UP001331761">
    <property type="component" value="Unassembled WGS sequence"/>
</dbReference>
<keyword evidence="3 6" id="KW-1133">Transmembrane helix</keyword>
<dbReference type="GO" id="GO:0005254">
    <property type="term" value="F:chloride channel activity"/>
    <property type="evidence" value="ECO:0007669"/>
    <property type="project" value="UniProtKB-KW"/>
</dbReference>
<feature type="compositionally biased region" description="Polar residues" evidence="7">
    <location>
        <begin position="462"/>
        <end position="472"/>
    </location>
</feature>
<keyword evidence="6" id="KW-0868">Chloride</keyword>
<feature type="region of interest" description="Disordered" evidence="7">
    <location>
        <begin position="406"/>
        <end position="428"/>
    </location>
</feature>
<evidence type="ECO:0000256" key="7">
    <source>
        <dbReference type="SAM" id="MobiDB-lite"/>
    </source>
</evidence>
<feature type="transmembrane region" description="Helical" evidence="6">
    <location>
        <begin position="65"/>
        <end position="88"/>
    </location>
</feature>